<sequence>MRFNQTIVLCVLCLCVQALQACLIISEVNCDNPSLDTKEFVELYYLGGSSISLDGYTLVFYNGNGNRAYRVVDLSEHHTDERGFFLVGSAELRPQPAVSLPPNSIQNGPDAIALYGPSWDPVAEGGNVSAVGLLDAIVYTSRKAPANADFLAWVLTPGFKPYLEDEQALVGDESIQRCWLSDNLYTFQNGSPTAGLPNDCSLPSFNSLRINMIQLGGEKPAGPLELSVDREMGPLTVVVYDTQKDTVSASMEFRTSKVGPAAVNIDTTALSTLDGWALAIYDGQVTDFPKDSPLSQLQPLDAFVYGGRTRTPSTNLTETLIPGRKPFKLDSGFPEGDAYIMRCGVAHWTRDPGVFQLLAQKNSGLCTWYTTCPYNTAVNSTEEPFQPPSRNDTDFLISEVNADSPGAAEDEEFIELWHPFGRRMSLDNIWLLLFNGNNGKVYKEIELHGYYTDKHGYFLIGSDKVSPDLALPANTIQNGPDAIAIYRSSSPPSSEGTNIPKSGLLDAVVYRARGSDKDSPDLIQALTPAQLPLLEDSTALPDDESLSRCGLDKLSLNSFRVASPTPKKKNDCPHPPEGLLINEVGGVSGAGSSLFVELIGPPSHDLQGLNLVLLGKEGARHDVLLSGSIRENGFYLLKNESGADQLLPEVSSIGAVLLCIELFGEVSMCGSNSQVQDLLIFSDDQRLRHNLHGGTQQHVHPVPSFDSLSRCSTNGSAVWISSNLPTPLQQNLCPSSAYSNHIELCLQPEHKQFDCNEEGFATLLEQSCHCGISSLHLKGVNLTCVSEKLYIEGSVLALSEQQREHVVQTLQSKQLPSCSTIHERIYSKDSSVGLQVGLVLMVVFLFALGGAIFFYLYKKRHPQDYYSMELNEHESPIEL</sequence>
<feature type="domain" description="LTD" evidence="3">
    <location>
        <begin position="15"/>
        <end position="159"/>
    </location>
</feature>
<keyword evidence="5" id="KW-1185">Reference proteome</keyword>
<accession>W5KIC5</accession>
<keyword evidence="1" id="KW-0812">Transmembrane</keyword>
<reference evidence="5" key="2">
    <citation type="journal article" date="2014" name="Nat. Commun.">
        <title>The cavefish genome reveals candidate genes for eye loss.</title>
        <authorList>
            <person name="McGaugh S.E."/>
            <person name="Gross J.B."/>
            <person name="Aken B."/>
            <person name="Blin M."/>
            <person name="Borowsky R."/>
            <person name="Chalopin D."/>
            <person name="Hinaux H."/>
            <person name="Jeffery W.R."/>
            <person name="Keene A."/>
            <person name="Ma L."/>
            <person name="Minx P."/>
            <person name="Murphy D."/>
            <person name="O'Quin K.E."/>
            <person name="Retaux S."/>
            <person name="Rohner N."/>
            <person name="Searle S.M."/>
            <person name="Stahl B.A."/>
            <person name="Tabin C."/>
            <person name="Volff J.N."/>
            <person name="Yoshizawa M."/>
            <person name="Warren W.C."/>
        </authorList>
    </citation>
    <scope>NUCLEOTIDE SEQUENCE [LARGE SCALE GENOMIC DNA]</scope>
    <source>
        <strain evidence="5">female</strain>
    </source>
</reference>
<dbReference type="HOGENOM" id="CLU_015022_0_0_1"/>
<reference evidence="4" key="4">
    <citation type="submission" date="2025-09" db="UniProtKB">
        <authorList>
            <consortium name="Ensembl"/>
        </authorList>
    </citation>
    <scope>IDENTIFICATION</scope>
</reference>
<proteinExistence type="predicted"/>
<feature type="transmembrane region" description="Helical" evidence="1">
    <location>
        <begin position="832"/>
        <end position="857"/>
    </location>
</feature>
<evidence type="ECO:0000256" key="1">
    <source>
        <dbReference type="SAM" id="Phobius"/>
    </source>
</evidence>
<keyword evidence="2" id="KW-0732">Signal</keyword>
<dbReference type="GeneTree" id="ENSGT00530000066748"/>
<dbReference type="Proteomes" id="UP000018467">
    <property type="component" value="Unassembled WGS sequence"/>
</dbReference>
<dbReference type="InParanoid" id="W5KIC5"/>
<protein>
    <submittedName>
        <fullName evidence="4">Si:ch211-183d21.1</fullName>
    </submittedName>
</protein>
<dbReference type="PANTHER" id="PTHR37397">
    <property type="entry name" value="SI:CH211-183D21.1"/>
    <property type="match status" value="1"/>
</dbReference>
<dbReference type="AlphaFoldDB" id="W5KIC5"/>
<reference evidence="4" key="3">
    <citation type="submission" date="2025-08" db="UniProtKB">
        <authorList>
            <consortium name="Ensembl"/>
        </authorList>
    </citation>
    <scope>IDENTIFICATION</scope>
</reference>
<dbReference type="InterPro" id="IPR001322">
    <property type="entry name" value="Lamin_tail_dom"/>
</dbReference>
<dbReference type="PROSITE" id="PS51841">
    <property type="entry name" value="LTD"/>
    <property type="match status" value="1"/>
</dbReference>
<name>W5KIC5_ASTMX</name>
<feature type="chain" id="PRO_5017378523" evidence="2">
    <location>
        <begin position="22"/>
        <end position="879"/>
    </location>
</feature>
<evidence type="ECO:0000313" key="5">
    <source>
        <dbReference type="Proteomes" id="UP000018467"/>
    </source>
</evidence>
<keyword evidence="1" id="KW-0472">Membrane</keyword>
<reference evidence="5" key="1">
    <citation type="submission" date="2013-03" db="EMBL/GenBank/DDBJ databases">
        <authorList>
            <person name="Jeffery W."/>
            <person name="Warren W."/>
            <person name="Wilson R.K."/>
        </authorList>
    </citation>
    <scope>NUCLEOTIDE SEQUENCE</scope>
    <source>
        <strain evidence="5">female</strain>
    </source>
</reference>
<dbReference type="eggNOG" id="ENOG502QRDS">
    <property type="taxonomic scope" value="Eukaryota"/>
</dbReference>
<evidence type="ECO:0000256" key="2">
    <source>
        <dbReference type="SAM" id="SignalP"/>
    </source>
</evidence>
<evidence type="ECO:0000259" key="3">
    <source>
        <dbReference type="PROSITE" id="PS51841"/>
    </source>
</evidence>
<dbReference type="PANTHER" id="PTHR37397:SF1">
    <property type="entry name" value="LTD DOMAIN-CONTAINING PROTEIN"/>
    <property type="match status" value="1"/>
</dbReference>
<keyword evidence="1" id="KW-1133">Transmembrane helix</keyword>
<dbReference type="Ensembl" id="ENSAMXT00000007337.2">
    <property type="protein sequence ID" value="ENSAMXP00000007337.2"/>
    <property type="gene ID" value="ENSAMXG00000007149.2"/>
</dbReference>
<dbReference type="PROSITE" id="PS51257">
    <property type="entry name" value="PROKAR_LIPOPROTEIN"/>
    <property type="match status" value="1"/>
</dbReference>
<feature type="signal peptide" evidence="2">
    <location>
        <begin position="1"/>
        <end position="21"/>
    </location>
</feature>
<organism evidence="4 5">
    <name type="scientific">Astyanax mexicanus</name>
    <name type="common">Blind cave fish</name>
    <name type="synonym">Astyanax fasciatus mexicanus</name>
    <dbReference type="NCBI Taxonomy" id="7994"/>
    <lineage>
        <taxon>Eukaryota</taxon>
        <taxon>Metazoa</taxon>
        <taxon>Chordata</taxon>
        <taxon>Craniata</taxon>
        <taxon>Vertebrata</taxon>
        <taxon>Euteleostomi</taxon>
        <taxon>Actinopterygii</taxon>
        <taxon>Neopterygii</taxon>
        <taxon>Teleostei</taxon>
        <taxon>Ostariophysi</taxon>
        <taxon>Characiformes</taxon>
        <taxon>Characoidei</taxon>
        <taxon>Acestrorhamphidae</taxon>
        <taxon>Acestrorhamphinae</taxon>
        <taxon>Astyanax</taxon>
    </lineage>
</organism>
<dbReference type="FunCoup" id="W5KIC5">
    <property type="interactions" value="161"/>
</dbReference>
<evidence type="ECO:0000313" key="4">
    <source>
        <dbReference type="Ensembl" id="ENSAMXP00000007337.2"/>
    </source>
</evidence>
<dbReference type="Bgee" id="ENSAMXG00000007149">
    <property type="expression patterns" value="Expressed in zone of skin and 14 other cell types or tissues"/>
</dbReference>